<comment type="caution">
    <text evidence="1">The sequence shown here is derived from an EMBL/GenBank/DDBJ whole genome shotgun (WGS) entry which is preliminary data.</text>
</comment>
<reference evidence="1" key="1">
    <citation type="submission" date="2022-06" db="EMBL/GenBank/DDBJ databases">
        <authorList>
            <person name="Lu C.-H."/>
        </authorList>
    </citation>
    <scope>NUCLEOTIDE SEQUENCE</scope>
    <source>
        <strain evidence="1">21MJYT02-11</strain>
    </source>
</reference>
<dbReference type="RefSeq" id="WP_252679440.1">
    <property type="nucleotide sequence ID" value="NZ_JAMXHT010000003.1"/>
</dbReference>
<proteinExistence type="predicted"/>
<keyword evidence="2" id="KW-1185">Reference proteome</keyword>
<reference evidence="1" key="2">
    <citation type="journal article" date="2023" name="Front. Microbiol.">
        <title>Ralstonia chuxiongensis sp. nov., Ralstonia mojiangensis sp. nov., and Ralstonia soli sp. nov., isolated from tobacco fields, are three novel species in the family Burkholderiaceae.</title>
        <authorList>
            <person name="Lu C.H."/>
            <person name="Zhang Y.Y."/>
            <person name="Jiang N."/>
            <person name="Chen W."/>
            <person name="Shao X."/>
            <person name="Zhao Z.M."/>
            <person name="Lu W.L."/>
            <person name="Hu X."/>
            <person name="Xi Y.X."/>
            <person name="Zou S.Y."/>
            <person name="Wei Q.J."/>
            <person name="Lin Z.L."/>
            <person name="Gong L."/>
            <person name="Gai X.T."/>
            <person name="Zhang L.Q."/>
            <person name="Li J.Y."/>
            <person name="Jin Y."/>
            <person name="Xia Z.Y."/>
        </authorList>
    </citation>
    <scope>NUCLEOTIDE SEQUENCE</scope>
    <source>
        <strain evidence="1">21MJYT02-11</strain>
    </source>
</reference>
<name>A0ABT1AJM5_9RALS</name>
<evidence type="ECO:0000313" key="2">
    <source>
        <dbReference type="Proteomes" id="UP001162811"/>
    </source>
</evidence>
<dbReference type="EMBL" id="JAMXHT010000003">
    <property type="protein sequence ID" value="MCO5398352.1"/>
    <property type="molecule type" value="Genomic_DNA"/>
</dbReference>
<evidence type="ECO:0000313" key="1">
    <source>
        <dbReference type="EMBL" id="MCO5398352.1"/>
    </source>
</evidence>
<accession>A0ABT1AJM5</accession>
<organism evidence="1 2">
    <name type="scientific">Ralstonia soli</name>
    <dbReference type="NCBI Taxonomy" id="2953896"/>
    <lineage>
        <taxon>Bacteria</taxon>
        <taxon>Pseudomonadati</taxon>
        <taxon>Pseudomonadota</taxon>
        <taxon>Betaproteobacteria</taxon>
        <taxon>Burkholderiales</taxon>
        <taxon>Burkholderiaceae</taxon>
        <taxon>Ralstonia</taxon>
    </lineage>
</organism>
<gene>
    <name evidence="1" type="ORF">NG900_09105</name>
</gene>
<sequence length="46" mass="5179">MRWEKKKRAAVQHGASIHWLAGENPLARPAEAMASDQARYPLPPIK</sequence>
<dbReference type="Proteomes" id="UP001162811">
    <property type="component" value="Unassembled WGS sequence"/>
</dbReference>
<protein>
    <submittedName>
        <fullName evidence="1">Uncharacterized protein</fullName>
    </submittedName>
</protein>